<dbReference type="STRING" id="195913.SAMN04488004_11395"/>
<evidence type="ECO:0000256" key="1">
    <source>
        <dbReference type="ARBA" id="ARBA00023012"/>
    </source>
</evidence>
<dbReference type="RefSeq" id="WP_090190074.1">
    <property type="nucleotide sequence ID" value="NZ_CAXYBM010000006.1"/>
</dbReference>
<keyword evidence="2" id="KW-0597">Phosphoprotein</keyword>
<feature type="domain" description="HPt" evidence="3">
    <location>
        <begin position="6"/>
        <end position="114"/>
    </location>
</feature>
<dbReference type="AlphaFoldDB" id="A0A1I4GM71"/>
<dbReference type="Gene3D" id="1.20.120.160">
    <property type="entry name" value="HPT domain"/>
    <property type="match status" value="1"/>
</dbReference>
<gene>
    <name evidence="4" type="ORF">SAMN04488004_11395</name>
</gene>
<sequence length="127" mass="13738">MEANAFDAGMSRLKKRFVQTHYERHDRLEDLAVTLQQPNPPASAAQEVESILHKIAGTAGSVGFKELGEAAQQVEVFIRDHAASNQAAIVKVLDAFLDVSLEFCDPIEKLMPQSAGDGFSAMAGTTH</sequence>
<keyword evidence="5" id="KW-1185">Reference proteome</keyword>
<dbReference type="InterPro" id="IPR008207">
    <property type="entry name" value="Sig_transdc_His_kin_Hpt_dom"/>
</dbReference>
<dbReference type="OrthoDB" id="7651896at2"/>
<evidence type="ECO:0000313" key="5">
    <source>
        <dbReference type="Proteomes" id="UP000199550"/>
    </source>
</evidence>
<reference evidence="4 5" key="1">
    <citation type="submission" date="2016-10" db="EMBL/GenBank/DDBJ databases">
        <authorList>
            <person name="de Groot N.N."/>
        </authorList>
    </citation>
    <scope>NUCLEOTIDE SEQUENCE [LARGE SCALE GENOMIC DNA]</scope>
    <source>
        <strain evidence="4 5">DSM 16199</strain>
    </source>
</reference>
<dbReference type="EMBL" id="FOTF01000013">
    <property type="protein sequence ID" value="SFL31154.1"/>
    <property type="molecule type" value="Genomic_DNA"/>
</dbReference>
<evidence type="ECO:0000313" key="4">
    <source>
        <dbReference type="EMBL" id="SFL31154.1"/>
    </source>
</evidence>
<evidence type="ECO:0000256" key="2">
    <source>
        <dbReference type="PROSITE-ProRule" id="PRU00110"/>
    </source>
</evidence>
<proteinExistence type="predicted"/>
<organism evidence="4 5">
    <name type="scientific">Loktanella salsilacus</name>
    <dbReference type="NCBI Taxonomy" id="195913"/>
    <lineage>
        <taxon>Bacteria</taxon>
        <taxon>Pseudomonadati</taxon>
        <taxon>Pseudomonadota</taxon>
        <taxon>Alphaproteobacteria</taxon>
        <taxon>Rhodobacterales</taxon>
        <taxon>Roseobacteraceae</taxon>
        <taxon>Loktanella</taxon>
    </lineage>
</organism>
<dbReference type="Pfam" id="PF01627">
    <property type="entry name" value="Hpt"/>
    <property type="match status" value="1"/>
</dbReference>
<dbReference type="GO" id="GO:0000160">
    <property type="term" value="P:phosphorelay signal transduction system"/>
    <property type="evidence" value="ECO:0007669"/>
    <property type="project" value="UniProtKB-KW"/>
</dbReference>
<dbReference type="Proteomes" id="UP000199550">
    <property type="component" value="Unassembled WGS sequence"/>
</dbReference>
<evidence type="ECO:0000259" key="3">
    <source>
        <dbReference type="PROSITE" id="PS50894"/>
    </source>
</evidence>
<protein>
    <submittedName>
        <fullName evidence="4">Hpt domain-containing protein</fullName>
    </submittedName>
</protein>
<accession>A0A1I4GM71</accession>
<dbReference type="InterPro" id="IPR036641">
    <property type="entry name" value="HPT_dom_sf"/>
</dbReference>
<dbReference type="SUPFAM" id="SSF47226">
    <property type="entry name" value="Histidine-containing phosphotransfer domain, HPT domain"/>
    <property type="match status" value="1"/>
</dbReference>
<name>A0A1I4GM71_9RHOB</name>
<dbReference type="GO" id="GO:0004672">
    <property type="term" value="F:protein kinase activity"/>
    <property type="evidence" value="ECO:0007669"/>
    <property type="project" value="UniProtKB-ARBA"/>
</dbReference>
<keyword evidence="1" id="KW-0902">Two-component regulatory system</keyword>
<dbReference type="PROSITE" id="PS50894">
    <property type="entry name" value="HPT"/>
    <property type="match status" value="1"/>
</dbReference>
<feature type="modified residue" description="Phosphohistidine" evidence="2">
    <location>
        <position position="53"/>
    </location>
</feature>